<name>A0A939J5D6_9HYPH</name>
<feature type="domain" description="ABC transporter" evidence="11">
    <location>
        <begin position="2"/>
        <end position="236"/>
    </location>
</feature>
<dbReference type="CDD" id="cd03214">
    <property type="entry name" value="ABC_Iron-Siderophores_B12_Hemin"/>
    <property type="match status" value="1"/>
</dbReference>
<evidence type="ECO:0000256" key="5">
    <source>
        <dbReference type="ARBA" id="ARBA00022496"/>
    </source>
</evidence>
<dbReference type="AlphaFoldDB" id="A0A939J5D6"/>
<dbReference type="Pfam" id="PF00005">
    <property type="entry name" value="ABC_tran"/>
    <property type="match status" value="1"/>
</dbReference>
<protein>
    <submittedName>
        <fullName evidence="12">ATP-binding cassette domain-containing protein</fullName>
    </submittedName>
</protein>
<keyword evidence="9" id="KW-0406">Ion transport</keyword>
<keyword evidence="10" id="KW-0472">Membrane</keyword>
<evidence type="ECO:0000256" key="1">
    <source>
        <dbReference type="ARBA" id="ARBA00004202"/>
    </source>
</evidence>
<comment type="subcellular location">
    <subcellularLocation>
        <location evidence="1">Cell membrane</location>
        <topology evidence="1">Peripheral membrane protein</topology>
    </subcellularLocation>
</comment>
<evidence type="ECO:0000256" key="10">
    <source>
        <dbReference type="ARBA" id="ARBA00023136"/>
    </source>
</evidence>
<proteinExistence type="inferred from homology"/>
<dbReference type="Proteomes" id="UP000664779">
    <property type="component" value="Unassembled WGS sequence"/>
</dbReference>
<dbReference type="SMART" id="SM00382">
    <property type="entry name" value="AAA"/>
    <property type="match status" value="1"/>
</dbReference>
<keyword evidence="3" id="KW-0813">Transport</keyword>
<dbReference type="GO" id="GO:0006826">
    <property type="term" value="P:iron ion transport"/>
    <property type="evidence" value="ECO:0007669"/>
    <property type="project" value="UniProtKB-KW"/>
</dbReference>
<dbReference type="RefSeq" id="WP_206937785.1">
    <property type="nucleotide sequence ID" value="NZ_JAFLNF010000001.1"/>
</dbReference>
<comment type="caution">
    <text evidence="12">The sequence shown here is derived from an EMBL/GenBank/DDBJ whole genome shotgun (WGS) entry which is preliminary data.</text>
</comment>
<evidence type="ECO:0000313" key="12">
    <source>
        <dbReference type="EMBL" id="MBO0343957.1"/>
    </source>
</evidence>
<dbReference type="Gene3D" id="3.40.50.300">
    <property type="entry name" value="P-loop containing nucleotide triphosphate hydrolases"/>
    <property type="match status" value="1"/>
</dbReference>
<reference evidence="12" key="1">
    <citation type="submission" date="2021-03" db="EMBL/GenBank/DDBJ databases">
        <title>Roseibium sp. CAU 1637 isolated from Incheon.</title>
        <authorList>
            <person name="Kim W."/>
        </authorList>
    </citation>
    <scope>NUCLEOTIDE SEQUENCE</scope>
    <source>
        <strain evidence="12">CAU 1637</strain>
    </source>
</reference>
<keyword evidence="7 12" id="KW-0067">ATP-binding</keyword>
<dbReference type="GO" id="GO:0016887">
    <property type="term" value="F:ATP hydrolysis activity"/>
    <property type="evidence" value="ECO:0007669"/>
    <property type="project" value="InterPro"/>
</dbReference>
<evidence type="ECO:0000256" key="2">
    <source>
        <dbReference type="ARBA" id="ARBA00005417"/>
    </source>
</evidence>
<dbReference type="InterPro" id="IPR027417">
    <property type="entry name" value="P-loop_NTPase"/>
</dbReference>
<dbReference type="PROSITE" id="PS00211">
    <property type="entry name" value="ABC_TRANSPORTER_1"/>
    <property type="match status" value="1"/>
</dbReference>
<dbReference type="InterPro" id="IPR017871">
    <property type="entry name" value="ABC_transporter-like_CS"/>
</dbReference>
<dbReference type="PROSITE" id="PS50893">
    <property type="entry name" value="ABC_TRANSPORTER_2"/>
    <property type="match status" value="1"/>
</dbReference>
<evidence type="ECO:0000259" key="11">
    <source>
        <dbReference type="PROSITE" id="PS50893"/>
    </source>
</evidence>
<gene>
    <name evidence="12" type="ORF">J0X15_01895</name>
</gene>
<evidence type="ECO:0000256" key="3">
    <source>
        <dbReference type="ARBA" id="ARBA00022448"/>
    </source>
</evidence>
<accession>A0A939J5D6</accession>
<keyword evidence="4" id="KW-1003">Cell membrane</keyword>
<evidence type="ECO:0000256" key="7">
    <source>
        <dbReference type="ARBA" id="ARBA00022840"/>
    </source>
</evidence>
<evidence type="ECO:0000256" key="9">
    <source>
        <dbReference type="ARBA" id="ARBA00023065"/>
    </source>
</evidence>
<dbReference type="PANTHER" id="PTHR42771">
    <property type="entry name" value="IRON(3+)-HYDROXAMATE IMPORT ATP-BINDING PROTEIN FHUC"/>
    <property type="match status" value="1"/>
</dbReference>
<dbReference type="EMBL" id="JAFLNF010000001">
    <property type="protein sequence ID" value="MBO0343957.1"/>
    <property type="molecule type" value="Genomic_DNA"/>
</dbReference>
<keyword evidence="13" id="KW-1185">Reference proteome</keyword>
<keyword evidence="8" id="KW-0408">Iron</keyword>
<organism evidence="12 13">
    <name type="scientific">Roseibium limicola</name>
    <dbReference type="NCBI Taxonomy" id="2816037"/>
    <lineage>
        <taxon>Bacteria</taxon>
        <taxon>Pseudomonadati</taxon>
        <taxon>Pseudomonadota</taxon>
        <taxon>Alphaproteobacteria</taxon>
        <taxon>Hyphomicrobiales</taxon>
        <taxon>Stappiaceae</taxon>
        <taxon>Roseibium</taxon>
    </lineage>
</organism>
<evidence type="ECO:0000256" key="8">
    <source>
        <dbReference type="ARBA" id="ARBA00023004"/>
    </source>
</evidence>
<sequence length="252" mass="27837">MIDIQNVTYHHGRSLILDDVSLRLKKGGITALVGPNGAGKSTLFALMARLLPLQSGSIRFDEMEVGKTGTQSLARKLAILRQEANVASRITVRDLVGFGRFPHHQGRASEADEAFVQKSLHEFDLASIADRFIDELSGGQRQRALVAMAFAQDTDYLLLDEPLNNLDMYFARSLMQQLRALADAYGKTIVIVLHEINYASGHADEIIALKQGRVALQAPPESFMTAENLFAIYGMDVQVETFGNRKIALHQV</sequence>
<evidence type="ECO:0000256" key="6">
    <source>
        <dbReference type="ARBA" id="ARBA00022741"/>
    </source>
</evidence>
<comment type="similarity">
    <text evidence="2">Belongs to the ABC transporter superfamily.</text>
</comment>
<evidence type="ECO:0000256" key="4">
    <source>
        <dbReference type="ARBA" id="ARBA00022475"/>
    </source>
</evidence>
<dbReference type="InterPro" id="IPR051535">
    <property type="entry name" value="Siderophore_ABC-ATPase"/>
</dbReference>
<dbReference type="InterPro" id="IPR003593">
    <property type="entry name" value="AAA+_ATPase"/>
</dbReference>
<dbReference type="GO" id="GO:0005524">
    <property type="term" value="F:ATP binding"/>
    <property type="evidence" value="ECO:0007669"/>
    <property type="project" value="UniProtKB-KW"/>
</dbReference>
<keyword evidence="6" id="KW-0547">Nucleotide-binding</keyword>
<dbReference type="PANTHER" id="PTHR42771:SF3">
    <property type="entry name" value="PETROBACTIN IMPORT ATP-BINDING PROTEIN YCLP"/>
    <property type="match status" value="1"/>
</dbReference>
<dbReference type="SUPFAM" id="SSF52540">
    <property type="entry name" value="P-loop containing nucleoside triphosphate hydrolases"/>
    <property type="match status" value="1"/>
</dbReference>
<keyword evidence="5" id="KW-0410">Iron transport</keyword>
<evidence type="ECO:0000313" key="13">
    <source>
        <dbReference type="Proteomes" id="UP000664779"/>
    </source>
</evidence>
<dbReference type="GO" id="GO:0005886">
    <property type="term" value="C:plasma membrane"/>
    <property type="evidence" value="ECO:0007669"/>
    <property type="project" value="UniProtKB-SubCell"/>
</dbReference>
<dbReference type="InterPro" id="IPR003439">
    <property type="entry name" value="ABC_transporter-like_ATP-bd"/>
</dbReference>
<dbReference type="FunFam" id="3.40.50.300:FF:000134">
    <property type="entry name" value="Iron-enterobactin ABC transporter ATP-binding protein"/>
    <property type="match status" value="1"/>
</dbReference>